<dbReference type="SUPFAM" id="SSF52540">
    <property type="entry name" value="P-loop containing nucleoside triphosphate hydrolases"/>
    <property type="match status" value="1"/>
</dbReference>
<evidence type="ECO:0000313" key="4">
    <source>
        <dbReference type="EMBL" id="KAJ2920868.1"/>
    </source>
</evidence>
<feature type="domain" description="NACHT" evidence="3">
    <location>
        <begin position="96"/>
        <end position="251"/>
    </location>
</feature>
<keyword evidence="5" id="KW-1185">Reference proteome</keyword>
<dbReference type="PANTHER" id="PTHR10039">
    <property type="entry name" value="AMELOGENIN"/>
    <property type="match status" value="1"/>
</dbReference>
<dbReference type="EMBL" id="JANBPK010001736">
    <property type="protein sequence ID" value="KAJ2920868.1"/>
    <property type="molecule type" value="Genomic_DNA"/>
</dbReference>
<accession>A0A9W8IYB9</accession>
<sequence>MAESQIAESPVHIEVLPNASGIQIGEQKYYFVSGNQYVSSKEQGPLIQLLQPIPDASHTRDREISPPNSACFPGTRTDVIRTIVAWADSTLLWNTHVLWLYGFVGCGKSAIALAIALKFERRNRLVASFFFFRNTGDRSRMTKFAVTLACQLAAAIPEAAPFIKKAVAEEPGLLGSSLVAQLRRLVYEPFKAAAKRARLLKTFLLKGPFLIVIDGLDECEDRKDVEAFIDDMLDFFKKNPLIPLRFLITSRVEQHISGHLKNDQVRLENLVNHCSRKDIDTFMDTCFEEEKKRNPVIGAYIQEHGDWPVKKDKDKLVDHIDGSFIFASALFEYIVDPTVDQSTPMDRLPDALNMNPGLDTLYAQTLSRSQHLPHFSDVISALALTFEPLPIIGIAELLGIQSFEVVRVLVNLQAIIHIPGTDDLPVTMCHTSLRDFLTTESRSGSSFTPPSHHLYLSYRCSTLHDGRRLDTAATLYSIRHFAKHIEQFTRLPPTAQGPLPRAPQTLDALYTHILAKSQSHPHFSDIISTIVLVIEPLPVAGISKVLGIETLEVVGVLATLRPVIDVPEGVDSPVTICHSSVHQFLTTEGRSGRFFVLPSYHLKLSYHYFSLNLEHLLSHTLLSPTIIRSSEWRVQSRWHWREFVEAISEPSIYDELGQLTNLAPKTSPYPHIFSFTRLFFWVFQDPDFKPQQTLRALIKCLESLASALALECDHAPEKWLQQPFYELITNGLVKTSFVGPLEIHRDQAMALQHIVHRVEAAIRAKVSCAFLMRLISLRKFYMMQRPGDVSEHSSDSSVNEIYMQPRLGDWTVMSAYFLLKWIVSHAQTGMNPAGPGVTRVLSLDITPKGNFSHITISTQPHTQPSATQPDRPHVEVDSVQ</sequence>
<protein>
    <recommendedName>
        <fullName evidence="3">NACHT domain-containing protein</fullName>
    </recommendedName>
</protein>
<keyword evidence="1" id="KW-0677">Repeat</keyword>
<dbReference type="Pfam" id="PF24883">
    <property type="entry name" value="NPHP3_N"/>
    <property type="match status" value="1"/>
</dbReference>
<proteinExistence type="predicted"/>
<evidence type="ECO:0000256" key="2">
    <source>
        <dbReference type="SAM" id="MobiDB-lite"/>
    </source>
</evidence>
<evidence type="ECO:0000259" key="3">
    <source>
        <dbReference type="PROSITE" id="PS50837"/>
    </source>
</evidence>
<dbReference type="InterPro" id="IPR027417">
    <property type="entry name" value="P-loop_NTPase"/>
</dbReference>
<evidence type="ECO:0000256" key="1">
    <source>
        <dbReference type="ARBA" id="ARBA00022737"/>
    </source>
</evidence>
<feature type="non-terminal residue" evidence="4">
    <location>
        <position position="880"/>
    </location>
</feature>
<feature type="region of interest" description="Disordered" evidence="2">
    <location>
        <begin position="855"/>
        <end position="880"/>
    </location>
</feature>
<evidence type="ECO:0000313" key="5">
    <source>
        <dbReference type="Proteomes" id="UP001140091"/>
    </source>
</evidence>
<dbReference type="PANTHER" id="PTHR10039:SF14">
    <property type="entry name" value="NACHT DOMAIN-CONTAINING PROTEIN"/>
    <property type="match status" value="1"/>
</dbReference>
<feature type="compositionally biased region" description="Basic and acidic residues" evidence="2">
    <location>
        <begin position="870"/>
        <end position="880"/>
    </location>
</feature>
<name>A0A9W8IYB9_9AGAR</name>
<dbReference type="Proteomes" id="UP001140091">
    <property type="component" value="Unassembled WGS sequence"/>
</dbReference>
<dbReference type="AlphaFoldDB" id="A0A9W8IYB9"/>
<organism evidence="4 5">
    <name type="scientific">Candolleomyces eurysporus</name>
    <dbReference type="NCBI Taxonomy" id="2828524"/>
    <lineage>
        <taxon>Eukaryota</taxon>
        <taxon>Fungi</taxon>
        <taxon>Dikarya</taxon>
        <taxon>Basidiomycota</taxon>
        <taxon>Agaricomycotina</taxon>
        <taxon>Agaricomycetes</taxon>
        <taxon>Agaricomycetidae</taxon>
        <taxon>Agaricales</taxon>
        <taxon>Agaricineae</taxon>
        <taxon>Psathyrellaceae</taxon>
        <taxon>Candolleomyces</taxon>
    </lineage>
</organism>
<dbReference type="PROSITE" id="PS50837">
    <property type="entry name" value="NACHT"/>
    <property type="match status" value="1"/>
</dbReference>
<dbReference type="Gene3D" id="3.40.50.300">
    <property type="entry name" value="P-loop containing nucleotide triphosphate hydrolases"/>
    <property type="match status" value="1"/>
</dbReference>
<comment type="caution">
    <text evidence="4">The sequence shown here is derived from an EMBL/GenBank/DDBJ whole genome shotgun (WGS) entry which is preliminary data.</text>
</comment>
<feature type="compositionally biased region" description="Polar residues" evidence="2">
    <location>
        <begin position="855"/>
        <end position="868"/>
    </location>
</feature>
<dbReference type="InterPro" id="IPR056884">
    <property type="entry name" value="NPHP3-like_N"/>
</dbReference>
<dbReference type="InterPro" id="IPR007111">
    <property type="entry name" value="NACHT_NTPase"/>
</dbReference>
<reference evidence="4" key="1">
    <citation type="submission" date="2022-06" db="EMBL/GenBank/DDBJ databases">
        <title>Genome Sequence of Candolleomyces eurysporus.</title>
        <authorList>
            <person name="Buettner E."/>
        </authorList>
    </citation>
    <scope>NUCLEOTIDE SEQUENCE</scope>
    <source>
        <strain evidence="4">VTCC 930004</strain>
    </source>
</reference>
<dbReference type="OrthoDB" id="206617at2759"/>
<gene>
    <name evidence="4" type="ORF">H1R20_g16226</name>
</gene>